<comment type="caution">
    <text evidence="1">The sequence shown here is derived from an EMBL/GenBank/DDBJ whole genome shotgun (WGS) entry which is preliminary data.</text>
</comment>
<sequence>MQKSAPDSPLALSEMDGKSLTSGEILEETEKTPLHNVFGTFPLLGFEPFTQTHSGFFRLKKLHICGNFKLIQDLSSFVASQEMEDLGLTLIRAVRAASRGGKKSTITKPAPSDMDMEMDSFLDVMKASLEKWPTTLTSLILGDDHTKNPSAPTAFLPVSTFKSLLTSKSLEKLEVNGLNLPSFSKTPQFTANRSKLKALYLPLHNRDSEISFSELRSIAQAFPDLISFRCNFSNPSNVPEYPNHIPASDILSHGLQILSVGSSIAPSPVTFTPSLIFETLPAPSTNSESRRPLFIARYLNVLFPHLQKIETHQGYNETQWRYIGDLIDLCHNVLLDDASRPPPTSSSIII</sequence>
<keyword evidence="2" id="KW-1185">Reference proteome</keyword>
<evidence type="ECO:0000313" key="2">
    <source>
        <dbReference type="Proteomes" id="UP000724874"/>
    </source>
</evidence>
<gene>
    <name evidence="1" type="ORF">CPB84DRAFT_535473</name>
</gene>
<reference evidence="1" key="1">
    <citation type="submission" date="2020-11" db="EMBL/GenBank/DDBJ databases">
        <authorList>
            <consortium name="DOE Joint Genome Institute"/>
            <person name="Ahrendt S."/>
            <person name="Riley R."/>
            <person name="Andreopoulos W."/>
            <person name="LaButti K."/>
            <person name="Pangilinan J."/>
            <person name="Ruiz-duenas F.J."/>
            <person name="Barrasa J.M."/>
            <person name="Sanchez-Garcia M."/>
            <person name="Camarero S."/>
            <person name="Miyauchi S."/>
            <person name="Serrano A."/>
            <person name="Linde D."/>
            <person name="Babiker R."/>
            <person name="Drula E."/>
            <person name="Ayuso-Fernandez I."/>
            <person name="Pacheco R."/>
            <person name="Padilla G."/>
            <person name="Ferreira P."/>
            <person name="Barriuso J."/>
            <person name="Kellner H."/>
            <person name="Castanera R."/>
            <person name="Alfaro M."/>
            <person name="Ramirez L."/>
            <person name="Pisabarro A.G."/>
            <person name="Kuo A."/>
            <person name="Tritt A."/>
            <person name="Lipzen A."/>
            <person name="He G."/>
            <person name="Yan M."/>
            <person name="Ng V."/>
            <person name="Cullen D."/>
            <person name="Martin F."/>
            <person name="Rosso M.-N."/>
            <person name="Henrissat B."/>
            <person name="Hibbett D."/>
            <person name="Martinez A.T."/>
            <person name="Grigoriev I.V."/>
        </authorList>
    </citation>
    <scope>NUCLEOTIDE SEQUENCE</scope>
    <source>
        <strain evidence="1">AH 44721</strain>
    </source>
</reference>
<dbReference type="AlphaFoldDB" id="A0A9P5NUT9"/>
<protein>
    <submittedName>
        <fullName evidence="1">Uncharacterized protein</fullName>
    </submittedName>
</protein>
<organism evidence="1 2">
    <name type="scientific">Gymnopilus junonius</name>
    <name type="common">Spectacular rustgill mushroom</name>
    <name type="synonym">Gymnopilus spectabilis subsp. junonius</name>
    <dbReference type="NCBI Taxonomy" id="109634"/>
    <lineage>
        <taxon>Eukaryota</taxon>
        <taxon>Fungi</taxon>
        <taxon>Dikarya</taxon>
        <taxon>Basidiomycota</taxon>
        <taxon>Agaricomycotina</taxon>
        <taxon>Agaricomycetes</taxon>
        <taxon>Agaricomycetidae</taxon>
        <taxon>Agaricales</taxon>
        <taxon>Agaricineae</taxon>
        <taxon>Hymenogastraceae</taxon>
        <taxon>Gymnopilus</taxon>
    </lineage>
</organism>
<dbReference type="Proteomes" id="UP000724874">
    <property type="component" value="Unassembled WGS sequence"/>
</dbReference>
<evidence type="ECO:0000313" key="1">
    <source>
        <dbReference type="EMBL" id="KAF8905957.1"/>
    </source>
</evidence>
<dbReference type="EMBL" id="JADNYJ010000020">
    <property type="protein sequence ID" value="KAF8905957.1"/>
    <property type="molecule type" value="Genomic_DNA"/>
</dbReference>
<name>A0A9P5NUT9_GYMJU</name>
<proteinExistence type="predicted"/>
<dbReference type="OrthoDB" id="3068811at2759"/>
<accession>A0A9P5NUT9</accession>